<evidence type="ECO:0000256" key="5">
    <source>
        <dbReference type="ARBA" id="ARBA00022692"/>
    </source>
</evidence>
<keyword evidence="8 11" id="KW-1133">Transmembrane helix</keyword>
<organism evidence="13 14">
    <name type="scientific">Berkelbacteria bacterium GW2011_GWA2_38_9</name>
    <dbReference type="NCBI Taxonomy" id="1618334"/>
    <lineage>
        <taxon>Bacteria</taxon>
        <taxon>Candidatus Berkelbacteria</taxon>
    </lineage>
</organism>
<feature type="transmembrane region" description="Helical" evidence="11">
    <location>
        <begin position="284"/>
        <end position="302"/>
    </location>
</feature>
<dbReference type="InterPro" id="IPR004387">
    <property type="entry name" value="Pept_M50_Zn"/>
</dbReference>
<evidence type="ECO:0000259" key="12">
    <source>
        <dbReference type="Pfam" id="PF02163"/>
    </source>
</evidence>
<dbReference type="GO" id="GO:0016020">
    <property type="term" value="C:membrane"/>
    <property type="evidence" value="ECO:0007669"/>
    <property type="project" value="UniProtKB-SubCell"/>
</dbReference>
<evidence type="ECO:0000256" key="6">
    <source>
        <dbReference type="ARBA" id="ARBA00022801"/>
    </source>
</evidence>
<comment type="similarity">
    <text evidence="3">Belongs to the peptidase M50B family.</text>
</comment>
<evidence type="ECO:0000256" key="4">
    <source>
        <dbReference type="ARBA" id="ARBA00022670"/>
    </source>
</evidence>
<comment type="caution">
    <text evidence="13">The sequence shown here is derived from an EMBL/GenBank/DDBJ whole genome shotgun (WGS) entry which is preliminary data.</text>
</comment>
<comment type="cofactor">
    <cofactor evidence="1">
        <name>Zn(2+)</name>
        <dbReference type="ChEBI" id="CHEBI:29105"/>
    </cofactor>
</comment>
<keyword evidence="6" id="KW-0378">Hydrolase</keyword>
<dbReference type="SUPFAM" id="SSF50156">
    <property type="entry name" value="PDZ domain-like"/>
    <property type="match status" value="1"/>
</dbReference>
<feature type="transmembrane region" description="Helical" evidence="11">
    <location>
        <begin position="95"/>
        <end position="121"/>
    </location>
</feature>
<feature type="domain" description="Peptidase M50" evidence="12">
    <location>
        <begin position="8"/>
        <end position="348"/>
    </location>
</feature>
<protein>
    <submittedName>
        <fullName evidence="13">Membrane-associated zinc metalloprotease</fullName>
    </submittedName>
</protein>
<accession>A0A0G0LR64</accession>
<evidence type="ECO:0000256" key="1">
    <source>
        <dbReference type="ARBA" id="ARBA00001947"/>
    </source>
</evidence>
<feature type="transmembrane region" description="Helical" evidence="11">
    <location>
        <begin position="5"/>
        <end position="26"/>
    </location>
</feature>
<dbReference type="Pfam" id="PF02163">
    <property type="entry name" value="Peptidase_M50"/>
    <property type="match status" value="1"/>
</dbReference>
<keyword evidence="7" id="KW-0862">Zinc</keyword>
<gene>
    <name evidence="13" type="ORF">UT11_C0005G0016</name>
</gene>
<evidence type="ECO:0000256" key="2">
    <source>
        <dbReference type="ARBA" id="ARBA00004141"/>
    </source>
</evidence>
<keyword evidence="10 11" id="KW-0472">Membrane</keyword>
<dbReference type="PANTHER" id="PTHR42837:SF2">
    <property type="entry name" value="MEMBRANE METALLOPROTEASE ARASP2, CHLOROPLASTIC-RELATED"/>
    <property type="match status" value="1"/>
</dbReference>
<keyword evidence="5 11" id="KW-0812">Transmembrane</keyword>
<dbReference type="GO" id="GO:0006508">
    <property type="term" value="P:proteolysis"/>
    <property type="evidence" value="ECO:0007669"/>
    <property type="project" value="UniProtKB-KW"/>
</dbReference>
<proteinExistence type="inferred from homology"/>
<evidence type="ECO:0000313" key="14">
    <source>
        <dbReference type="Proteomes" id="UP000033934"/>
    </source>
</evidence>
<dbReference type="InterPro" id="IPR008915">
    <property type="entry name" value="Peptidase_M50"/>
</dbReference>
<dbReference type="EMBL" id="LBVO01000005">
    <property type="protein sequence ID" value="KKQ90475.1"/>
    <property type="molecule type" value="Genomic_DNA"/>
</dbReference>
<sequence length="362" mass="40009">MILNIIIFIFVLGVLVFIHEFGHFIAAKKAGMLVDEFGIGYPPKVFSKKYKETTYSVNLLPLGGFVKIKGEQYDEEADDKKDKRLFYNRPLSARLVVVIAGVIMNFLFGIVVLWIGFCFGFPSLTRDMSKVKGAQVLKQDVIIADVYKDSPAAKSKIKPGTTLVSSGDFQFKTVLDVQQFTKKHLGQKVDLTLRDSKNNENQVALTLSSDPKMPLGVSIISDNIVKFSPLQAGWESLKESFYISKMTGQAIIDLLKDLFTHGKISENISGPVGIYQATAQAADVGFSAVLLIAIILSINLALINLVPFPALDGGKLIFLVIEAIFRKRVIAVHIEQAIETVGFFLLILFILAVTYKDIIRIG</sequence>
<dbReference type="InterPro" id="IPR036034">
    <property type="entry name" value="PDZ_sf"/>
</dbReference>
<name>A0A0G0LR64_9BACT</name>
<evidence type="ECO:0000256" key="9">
    <source>
        <dbReference type="ARBA" id="ARBA00023049"/>
    </source>
</evidence>
<keyword evidence="9 13" id="KW-0482">Metalloprotease</keyword>
<dbReference type="PANTHER" id="PTHR42837">
    <property type="entry name" value="REGULATOR OF SIGMA-E PROTEASE RSEP"/>
    <property type="match status" value="1"/>
</dbReference>
<dbReference type="Gene3D" id="2.30.42.10">
    <property type="match status" value="1"/>
</dbReference>
<dbReference type="GO" id="GO:0004222">
    <property type="term" value="F:metalloendopeptidase activity"/>
    <property type="evidence" value="ECO:0007669"/>
    <property type="project" value="InterPro"/>
</dbReference>
<dbReference type="CDD" id="cd06163">
    <property type="entry name" value="S2P-M50_PDZ_RseP-like"/>
    <property type="match status" value="1"/>
</dbReference>
<evidence type="ECO:0000256" key="10">
    <source>
        <dbReference type="ARBA" id="ARBA00023136"/>
    </source>
</evidence>
<evidence type="ECO:0000256" key="11">
    <source>
        <dbReference type="SAM" id="Phobius"/>
    </source>
</evidence>
<evidence type="ECO:0000256" key="3">
    <source>
        <dbReference type="ARBA" id="ARBA00007931"/>
    </source>
</evidence>
<dbReference type="Proteomes" id="UP000033934">
    <property type="component" value="Unassembled WGS sequence"/>
</dbReference>
<dbReference type="AlphaFoldDB" id="A0A0G0LR64"/>
<comment type="subcellular location">
    <subcellularLocation>
        <location evidence="2">Membrane</location>
        <topology evidence="2">Multi-pass membrane protein</topology>
    </subcellularLocation>
</comment>
<keyword evidence="4 13" id="KW-0645">Protease</keyword>
<evidence type="ECO:0000256" key="8">
    <source>
        <dbReference type="ARBA" id="ARBA00022989"/>
    </source>
</evidence>
<evidence type="ECO:0000256" key="7">
    <source>
        <dbReference type="ARBA" id="ARBA00022833"/>
    </source>
</evidence>
<feature type="transmembrane region" description="Helical" evidence="11">
    <location>
        <begin position="337"/>
        <end position="355"/>
    </location>
</feature>
<evidence type="ECO:0000313" key="13">
    <source>
        <dbReference type="EMBL" id="KKQ90475.1"/>
    </source>
</evidence>
<reference evidence="13 14" key="1">
    <citation type="journal article" date="2015" name="Nature">
        <title>rRNA introns, odd ribosomes, and small enigmatic genomes across a large radiation of phyla.</title>
        <authorList>
            <person name="Brown C.T."/>
            <person name="Hug L.A."/>
            <person name="Thomas B.C."/>
            <person name="Sharon I."/>
            <person name="Castelle C.J."/>
            <person name="Singh A."/>
            <person name="Wilkins M.J."/>
            <person name="Williams K.H."/>
            <person name="Banfield J.F."/>
        </authorList>
    </citation>
    <scope>NUCLEOTIDE SEQUENCE [LARGE SCALE GENOMIC DNA]</scope>
</reference>